<dbReference type="SMART" id="SM01117">
    <property type="entry name" value="Cyt-b5"/>
    <property type="match status" value="1"/>
</dbReference>
<accession>A0A1G4K279</accession>
<dbReference type="PANTHER" id="PTHR46237">
    <property type="entry name" value="CYTOCHROME B5 REDUCTASE 4 FAMILY MEMBER"/>
    <property type="match status" value="1"/>
</dbReference>
<evidence type="ECO:0000256" key="2">
    <source>
        <dbReference type="ARBA" id="ARBA00022723"/>
    </source>
</evidence>
<dbReference type="InterPro" id="IPR051872">
    <property type="entry name" value="Cytochrome_b5/Flavoprotein_Rdt"/>
</dbReference>
<protein>
    <submittedName>
        <fullName evidence="5">LAMI_0F10616g1_1</fullName>
    </submittedName>
</protein>
<dbReference type="GO" id="GO:0005737">
    <property type="term" value="C:cytoplasm"/>
    <property type="evidence" value="ECO:0007669"/>
    <property type="project" value="TreeGrafter"/>
</dbReference>
<evidence type="ECO:0000313" key="5">
    <source>
        <dbReference type="EMBL" id="SCU97590.1"/>
    </source>
</evidence>
<dbReference type="AlphaFoldDB" id="A0A1G4K279"/>
<sequence length="198" mass="22113">MNNDTDKADFKKPDLSLTNATRLRPSVPRRLMVPQQTQNFNAPSQAGCSTLASGGYRQKVALKPGHSALDWHELSTTKGQRGQLLTGVSDFVHSARAEQLNHSQTIDRVRNGVPPFIINPPLKIDKIELAKHNTPDDCWCAIKQRVYCLTPYFDFHPGGKDILLKSCAGKDATVFFNKYHRWVNVERLLGTCCIGVLV</sequence>
<dbReference type="GO" id="GO:0046872">
    <property type="term" value="F:metal ion binding"/>
    <property type="evidence" value="ECO:0007669"/>
    <property type="project" value="UniProtKB-KW"/>
</dbReference>
<name>A0A1G4K279_9SACH</name>
<reference evidence="6" key="1">
    <citation type="submission" date="2016-03" db="EMBL/GenBank/DDBJ databases">
        <authorList>
            <person name="Devillers H."/>
        </authorList>
    </citation>
    <scope>NUCLEOTIDE SEQUENCE [LARGE SCALE GENOMIC DNA]</scope>
</reference>
<dbReference type="InterPro" id="IPR001199">
    <property type="entry name" value="Cyt_B5-like_heme/steroid-bd"/>
</dbReference>
<feature type="domain" description="Cytochrome b5 heme-binding" evidence="4">
    <location>
        <begin position="121"/>
        <end position="198"/>
    </location>
</feature>
<keyword evidence="6" id="KW-1185">Reference proteome</keyword>
<dbReference type="Pfam" id="PF00173">
    <property type="entry name" value="Cyt-b5"/>
    <property type="match status" value="1"/>
</dbReference>
<organism evidence="5 6">
    <name type="scientific">Lachancea mirantina</name>
    <dbReference type="NCBI Taxonomy" id="1230905"/>
    <lineage>
        <taxon>Eukaryota</taxon>
        <taxon>Fungi</taxon>
        <taxon>Dikarya</taxon>
        <taxon>Ascomycota</taxon>
        <taxon>Saccharomycotina</taxon>
        <taxon>Saccharomycetes</taxon>
        <taxon>Saccharomycetales</taxon>
        <taxon>Saccharomycetaceae</taxon>
        <taxon>Lachancea</taxon>
    </lineage>
</organism>
<keyword evidence="3" id="KW-0408">Iron</keyword>
<dbReference type="GO" id="GO:0004128">
    <property type="term" value="F:cytochrome-b5 reductase activity, acting on NAD(P)H"/>
    <property type="evidence" value="ECO:0007669"/>
    <property type="project" value="TreeGrafter"/>
</dbReference>
<evidence type="ECO:0000313" key="6">
    <source>
        <dbReference type="Proteomes" id="UP000191024"/>
    </source>
</evidence>
<evidence type="ECO:0000259" key="4">
    <source>
        <dbReference type="PROSITE" id="PS50255"/>
    </source>
</evidence>
<dbReference type="GO" id="GO:0020037">
    <property type="term" value="F:heme binding"/>
    <property type="evidence" value="ECO:0007669"/>
    <property type="project" value="TreeGrafter"/>
</dbReference>
<dbReference type="Gene3D" id="3.10.120.10">
    <property type="entry name" value="Cytochrome b5-like heme/steroid binding domain"/>
    <property type="match status" value="1"/>
</dbReference>
<dbReference type="STRING" id="1230905.A0A1G4K279"/>
<proteinExistence type="predicted"/>
<evidence type="ECO:0000256" key="3">
    <source>
        <dbReference type="ARBA" id="ARBA00023004"/>
    </source>
</evidence>
<keyword evidence="2" id="KW-0479">Metal-binding</keyword>
<dbReference type="InterPro" id="IPR036400">
    <property type="entry name" value="Cyt_B5-like_heme/steroid_sf"/>
</dbReference>
<dbReference type="SUPFAM" id="SSF55856">
    <property type="entry name" value="Cytochrome b5-like heme/steroid binding domain"/>
    <property type="match status" value="1"/>
</dbReference>
<evidence type="ECO:0000256" key="1">
    <source>
        <dbReference type="ARBA" id="ARBA00022617"/>
    </source>
</evidence>
<dbReference type="EMBL" id="LT598467">
    <property type="protein sequence ID" value="SCU97590.1"/>
    <property type="molecule type" value="Genomic_DNA"/>
</dbReference>
<keyword evidence="1" id="KW-0349">Heme</keyword>
<dbReference type="OrthoDB" id="432299at2759"/>
<dbReference type="PROSITE" id="PS50255">
    <property type="entry name" value="CYTOCHROME_B5_2"/>
    <property type="match status" value="1"/>
</dbReference>
<gene>
    <name evidence="5" type="ORF">LAMI_0F10616G</name>
</gene>
<dbReference type="Proteomes" id="UP000191024">
    <property type="component" value="Chromosome F"/>
</dbReference>
<dbReference type="PANTHER" id="PTHR46237:SF1">
    <property type="entry name" value="CYTOCHROME B5 REDUCTASE 4"/>
    <property type="match status" value="1"/>
</dbReference>